<gene>
    <name evidence="2" type="ORF">OPV22_032798</name>
</gene>
<keyword evidence="1" id="KW-0812">Transmembrane</keyword>
<evidence type="ECO:0000313" key="3">
    <source>
        <dbReference type="Proteomes" id="UP001222027"/>
    </source>
</evidence>
<dbReference type="Proteomes" id="UP001222027">
    <property type="component" value="Unassembled WGS sequence"/>
</dbReference>
<keyword evidence="3" id="KW-1185">Reference proteome</keyword>
<keyword evidence="1" id="KW-0472">Membrane</keyword>
<feature type="transmembrane region" description="Helical" evidence="1">
    <location>
        <begin position="51"/>
        <end position="71"/>
    </location>
</feature>
<dbReference type="AlphaFoldDB" id="A0AAV8PNJ7"/>
<accession>A0AAV8PNJ7</accession>
<name>A0AAV8PNJ7_ENSVE</name>
<comment type="caution">
    <text evidence="2">The sequence shown here is derived from an EMBL/GenBank/DDBJ whole genome shotgun (WGS) entry which is preliminary data.</text>
</comment>
<evidence type="ECO:0000313" key="2">
    <source>
        <dbReference type="EMBL" id="KAJ8459872.1"/>
    </source>
</evidence>
<sequence length="158" mass="17192">MMMGGFGLFLDPGGRPRGRLPVILPLALPPGPASTTSRPPADWTSAWPSSSLGWLLLPLLLVVVSSWSLLLKWKLRWSSALLVLRGWREGAEVAEVTPGLAPPTAAAPVHHQFASSSVKSISAAFPFLLVAYLRSGDMKETESNLYSSQRWKLEREST</sequence>
<dbReference type="EMBL" id="JAQQAF010000009">
    <property type="protein sequence ID" value="KAJ8459872.1"/>
    <property type="molecule type" value="Genomic_DNA"/>
</dbReference>
<keyword evidence="1" id="KW-1133">Transmembrane helix</keyword>
<reference evidence="2 3" key="1">
    <citation type="submission" date="2022-12" db="EMBL/GenBank/DDBJ databases">
        <title>Chromosome-scale assembly of the Ensete ventricosum genome.</title>
        <authorList>
            <person name="Dussert Y."/>
            <person name="Stocks J."/>
            <person name="Wendawek A."/>
            <person name="Woldeyes F."/>
            <person name="Nichols R.A."/>
            <person name="Borrell J.S."/>
        </authorList>
    </citation>
    <scope>NUCLEOTIDE SEQUENCE [LARGE SCALE GENOMIC DNA]</scope>
    <source>
        <strain evidence="3">cv. Maze</strain>
        <tissue evidence="2">Seeds</tissue>
    </source>
</reference>
<organism evidence="2 3">
    <name type="scientific">Ensete ventricosum</name>
    <name type="common">Abyssinian banana</name>
    <name type="synonym">Musa ensete</name>
    <dbReference type="NCBI Taxonomy" id="4639"/>
    <lineage>
        <taxon>Eukaryota</taxon>
        <taxon>Viridiplantae</taxon>
        <taxon>Streptophyta</taxon>
        <taxon>Embryophyta</taxon>
        <taxon>Tracheophyta</taxon>
        <taxon>Spermatophyta</taxon>
        <taxon>Magnoliopsida</taxon>
        <taxon>Liliopsida</taxon>
        <taxon>Zingiberales</taxon>
        <taxon>Musaceae</taxon>
        <taxon>Ensete</taxon>
    </lineage>
</organism>
<protein>
    <submittedName>
        <fullName evidence="2">Uncharacterized protein</fullName>
    </submittedName>
</protein>
<proteinExistence type="predicted"/>
<evidence type="ECO:0000256" key="1">
    <source>
        <dbReference type="SAM" id="Phobius"/>
    </source>
</evidence>